<gene>
    <name evidence="9" type="ORF">BDP27DRAFT_1213915</name>
</gene>
<dbReference type="InterPro" id="IPR013713">
    <property type="entry name" value="XPO2_central"/>
</dbReference>
<dbReference type="Pfam" id="PF03810">
    <property type="entry name" value="IBN_N"/>
    <property type="match status" value="1"/>
</dbReference>
<dbReference type="PANTHER" id="PTHR10997">
    <property type="entry name" value="IMPORTIN-7, 8, 11"/>
    <property type="match status" value="1"/>
</dbReference>
<comment type="caution">
    <text evidence="9">The sequence shown here is derived from an EMBL/GenBank/DDBJ whole genome shotgun (WGS) entry which is preliminary data.</text>
</comment>
<keyword evidence="10" id="KW-1185">Reference proteome</keyword>
<sequence length="1004" mass="111351">MSDLPGLLLASLEPSTRKQAEQSLNAYSEQQGFLSHLLRLVLDQSQNRSVRLSGSVYLKNIAKTRWEDDVQPIVDQDKVSLRSELVPAMLALSSPTDKPIRAQIAEAVSLIAELDFPDPWNSLIDQLVVSLSPTEYNINLGVLQTAHSIFRQWRAHVRTDKLYSEINLVFDKFMTPFLQLFRQTSVLLSQPGQSKDQYMVLAQCMVLLIDIYYDFTCHDLPPAIEDSHIEFFGRNGGLFVLLMGWDNEQLQADSDDTAPSLPSQIKTRILEVVELFVKLFPETLQTSNAVETFVQGVWSLIGSNRLPSIADDTLVSQSLRFISTAVRAGFYKTTIFSADGIISTLIEGVVVPNATLREHDIEQFEDDPLEYVRLDLAVSAAGTDTATRRQAAADVLQALVSSGFETEATGIVGEWIGKGLKEYGQDKERNWKAKDSAIYLLTAVAARGGTTQQGVTSTNALVDVVRFFSEHVFQDLQASEGAVHPILQVDAIRFLFTFRNQLTKPQLLSVLPLLIKHLESDNYVTYTYAAITIDRVLSIRQSGQMLFAQADLRDFAPELVGKILSKIERAGTAEKVAENDHLMKCAMRVIITARQSLTPSYQQILSRIVAILGVISKNPSNPKFDQYIFESLSALMRFVTTSSPATISTFEGVLFAPFTIIIEQDIDQYVPYVFQLLAQMLELHPSSSSGASSPGIPDQFGALLPYLLTPNVWKQQGSIPGLVKLLRAYLARDAVGMIQAGQIAPALAVMQQRLIPSKVNDIYGFELLRAIVCYVNPSDLKPYFKTVMVNVLNRMSNNKTDKFVHLLTHFAVYMMALNKEGLGPDYLIGTFEEIQKGLWPQILSNFILPLVPKMPHNERKVTAVGITRMLFQSQLSVQPPSVQHWPTSLQALIKLFNEPQYLTKAVSNSADTDATTNIAFTSIDYEEQTAGYQAAYSRLAASESATVELDPVVYVVDPQKFVGEQFVAFGRAHGQSAVQMLLGKGDLAVIQPFVGSMAAAGYMI</sequence>
<keyword evidence="5" id="KW-0963">Cytoplasm</keyword>
<dbReference type="AlphaFoldDB" id="A0A9P5Q600"/>
<dbReference type="GO" id="GO:0006611">
    <property type="term" value="P:protein export from nucleus"/>
    <property type="evidence" value="ECO:0007669"/>
    <property type="project" value="TreeGrafter"/>
</dbReference>
<dbReference type="GO" id="GO:0005635">
    <property type="term" value="C:nuclear envelope"/>
    <property type="evidence" value="ECO:0007669"/>
    <property type="project" value="TreeGrafter"/>
</dbReference>
<keyword evidence="6" id="KW-0653">Protein transport</keyword>
<dbReference type="InterPro" id="IPR005043">
    <property type="entry name" value="XPO2_C"/>
</dbReference>
<dbReference type="PANTHER" id="PTHR10997:SF8">
    <property type="entry name" value="EXPORTIN-2"/>
    <property type="match status" value="1"/>
</dbReference>
<dbReference type="InterPro" id="IPR011989">
    <property type="entry name" value="ARM-like"/>
</dbReference>
<evidence type="ECO:0000313" key="9">
    <source>
        <dbReference type="EMBL" id="KAF9074712.1"/>
    </source>
</evidence>
<evidence type="ECO:0000256" key="4">
    <source>
        <dbReference type="ARBA" id="ARBA00022448"/>
    </source>
</evidence>
<dbReference type="GO" id="GO:0005049">
    <property type="term" value="F:nuclear export signal receptor activity"/>
    <property type="evidence" value="ECO:0007669"/>
    <property type="project" value="TreeGrafter"/>
</dbReference>
<comment type="subcellular location">
    <subcellularLocation>
        <location evidence="2">Cytoplasm</location>
    </subcellularLocation>
    <subcellularLocation>
        <location evidence="1">Nucleus</location>
    </subcellularLocation>
</comment>
<evidence type="ECO:0000256" key="5">
    <source>
        <dbReference type="ARBA" id="ARBA00022490"/>
    </source>
</evidence>
<dbReference type="GO" id="GO:0005829">
    <property type="term" value="C:cytosol"/>
    <property type="evidence" value="ECO:0007669"/>
    <property type="project" value="TreeGrafter"/>
</dbReference>
<evidence type="ECO:0000256" key="3">
    <source>
        <dbReference type="ARBA" id="ARBA00008669"/>
    </source>
</evidence>
<protein>
    <submittedName>
        <fullName evidence="9">Importin alpha re-exporter</fullName>
    </submittedName>
</protein>
<dbReference type="GO" id="GO:0031267">
    <property type="term" value="F:small GTPase binding"/>
    <property type="evidence" value="ECO:0007669"/>
    <property type="project" value="InterPro"/>
</dbReference>
<reference evidence="9" key="1">
    <citation type="submission" date="2020-11" db="EMBL/GenBank/DDBJ databases">
        <authorList>
            <consortium name="DOE Joint Genome Institute"/>
            <person name="Ahrendt S."/>
            <person name="Riley R."/>
            <person name="Andreopoulos W."/>
            <person name="Labutti K."/>
            <person name="Pangilinan J."/>
            <person name="Ruiz-Duenas F.J."/>
            <person name="Barrasa J.M."/>
            <person name="Sanchez-Garcia M."/>
            <person name="Camarero S."/>
            <person name="Miyauchi S."/>
            <person name="Serrano A."/>
            <person name="Linde D."/>
            <person name="Babiker R."/>
            <person name="Drula E."/>
            <person name="Ayuso-Fernandez I."/>
            <person name="Pacheco R."/>
            <person name="Padilla G."/>
            <person name="Ferreira P."/>
            <person name="Barriuso J."/>
            <person name="Kellner H."/>
            <person name="Castanera R."/>
            <person name="Alfaro M."/>
            <person name="Ramirez L."/>
            <person name="Pisabarro A.G."/>
            <person name="Kuo A."/>
            <person name="Tritt A."/>
            <person name="Lipzen A."/>
            <person name="He G."/>
            <person name="Yan M."/>
            <person name="Ng V."/>
            <person name="Cullen D."/>
            <person name="Martin F."/>
            <person name="Rosso M.-N."/>
            <person name="Henrissat B."/>
            <person name="Hibbett D."/>
            <person name="Martinez A.T."/>
            <person name="Grigoriev I.V."/>
        </authorList>
    </citation>
    <scope>NUCLEOTIDE SEQUENCE</scope>
    <source>
        <strain evidence="9">AH 40177</strain>
    </source>
</reference>
<keyword evidence="7" id="KW-0539">Nucleus</keyword>
<dbReference type="SUPFAM" id="SSF48371">
    <property type="entry name" value="ARM repeat"/>
    <property type="match status" value="1"/>
</dbReference>
<evidence type="ECO:0000259" key="8">
    <source>
        <dbReference type="PROSITE" id="PS50166"/>
    </source>
</evidence>
<proteinExistence type="inferred from homology"/>
<keyword evidence="4" id="KW-0813">Transport</keyword>
<evidence type="ECO:0000256" key="2">
    <source>
        <dbReference type="ARBA" id="ARBA00004496"/>
    </source>
</evidence>
<feature type="domain" description="Importin N-terminal" evidence="8">
    <location>
        <begin position="20"/>
        <end position="91"/>
    </location>
</feature>
<dbReference type="GO" id="GO:0006606">
    <property type="term" value="P:protein import into nucleus"/>
    <property type="evidence" value="ECO:0007669"/>
    <property type="project" value="TreeGrafter"/>
</dbReference>
<evidence type="ECO:0000256" key="1">
    <source>
        <dbReference type="ARBA" id="ARBA00004123"/>
    </source>
</evidence>
<evidence type="ECO:0000256" key="6">
    <source>
        <dbReference type="ARBA" id="ARBA00022927"/>
    </source>
</evidence>
<dbReference type="SMART" id="SM00913">
    <property type="entry name" value="IBN_N"/>
    <property type="match status" value="1"/>
</dbReference>
<organism evidence="9 10">
    <name type="scientific">Rhodocollybia butyracea</name>
    <dbReference type="NCBI Taxonomy" id="206335"/>
    <lineage>
        <taxon>Eukaryota</taxon>
        <taxon>Fungi</taxon>
        <taxon>Dikarya</taxon>
        <taxon>Basidiomycota</taxon>
        <taxon>Agaricomycotina</taxon>
        <taxon>Agaricomycetes</taxon>
        <taxon>Agaricomycetidae</taxon>
        <taxon>Agaricales</taxon>
        <taxon>Marasmiineae</taxon>
        <taxon>Omphalotaceae</taxon>
        <taxon>Rhodocollybia</taxon>
    </lineage>
</organism>
<accession>A0A9P5Q600</accession>
<name>A0A9P5Q600_9AGAR</name>
<comment type="similarity">
    <text evidence="3">Belongs to the XPO2/CSE1 family.</text>
</comment>
<dbReference type="EMBL" id="JADNRY010000012">
    <property type="protein sequence ID" value="KAF9074712.1"/>
    <property type="molecule type" value="Genomic_DNA"/>
</dbReference>
<dbReference type="InterPro" id="IPR016024">
    <property type="entry name" value="ARM-type_fold"/>
</dbReference>
<dbReference type="Proteomes" id="UP000772434">
    <property type="component" value="Unassembled WGS sequence"/>
</dbReference>
<dbReference type="Pfam" id="PF03378">
    <property type="entry name" value="CAS_CSE1"/>
    <property type="match status" value="1"/>
</dbReference>
<evidence type="ECO:0000256" key="7">
    <source>
        <dbReference type="ARBA" id="ARBA00023242"/>
    </source>
</evidence>
<dbReference type="InterPro" id="IPR001494">
    <property type="entry name" value="Importin-beta_N"/>
</dbReference>
<dbReference type="Pfam" id="PF08506">
    <property type="entry name" value="Cse1"/>
    <property type="match status" value="1"/>
</dbReference>
<dbReference type="PROSITE" id="PS50166">
    <property type="entry name" value="IMPORTIN_B_NT"/>
    <property type="match status" value="1"/>
</dbReference>
<evidence type="ECO:0000313" key="10">
    <source>
        <dbReference type="Proteomes" id="UP000772434"/>
    </source>
</evidence>
<dbReference type="OrthoDB" id="3268246at2759"/>
<dbReference type="Gene3D" id="1.25.10.10">
    <property type="entry name" value="Leucine-rich Repeat Variant"/>
    <property type="match status" value="1"/>
</dbReference>